<feature type="non-terminal residue" evidence="1">
    <location>
        <position position="64"/>
    </location>
</feature>
<dbReference type="AlphaFoldDB" id="A0A821WRB8"/>
<reference evidence="1" key="1">
    <citation type="submission" date="2021-02" db="EMBL/GenBank/DDBJ databases">
        <authorList>
            <person name="Nowell W R."/>
        </authorList>
    </citation>
    <scope>NUCLEOTIDE SEQUENCE</scope>
</reference>
<accession>A0A821WRB8</accession>
<dbReference type="EMBL" id="CAJOBP010085572">
    <property type="protein sequence ID" value="CAF4929386.1"/>
    <property type="molecule type" value="Genomic_DNA"/>
</dbReference>
<dbReference type="Proteomes" id="UP000663873">
    <property type="component" value="Unassembled WGS sequence"/>
</dbReference>
<evidence type="ECO:0000313" key="1">
    <source>
        <dbReference type="EMBL" id="CAF4929386.1"/>
    </source>
</evidence>
<gene>
    <name evidence="1" type="ORF">UJA718_LOCUS46795</name>
</gene>
<sequence length="64" mass="7060">QNIAQNVRTLIDQVGQQFSSLFGRLAVTGDKKSSDERFAPLEMTAKIHKKISKFGTKAPVVEKA</sequence>
<feature type="non-terminal residue" evidence="1">
    <location>
        <position position="1"/>
    </location>
</feature>
<organism evidence="1 2">
    <name type="scientific">Rotaria socialis</name>
    <dbReference type="NCBI Taxonomy" id="392032"/>
    <lineage>
        <taxon>Eukaryota</taxon>
        <taxon>Metazoa</taxon>
        <taxon>Spiralia</taxon>
        <taxon>Gnathifera</taxon>
        <taxon>Rotifera</taxon>
        <taxon>Eurotatoria</taxon>
        <taxon>Bdelloidea</taxon>
        <taxon>Philodinida</taxon>
        <taxon>Philodinidae</taxon>
        <taxon>Rotaria</taxon>
    </lineage>
</organism>
<evidence type="ECO:0000313" key="2">
    <source>
        <dbReference type="Proteomes" id="UP000663873"/>
    </source>
</evidence>
<proteinExistence type="predicted"/>
<name>A0A821WRB8_9BILA</name>
<comment type="caution">
    <text evidence="1">The sequence shown here is derived from an EMBL/GenBank/DDBJ whole genome shotgun (WGS) entry which is preliminary data.</text>
</comment>
<keyword evidence="2" id="KW-1185">Reference proteome</keyword>
<protein>
    <submittedName>
        <fullName evidence="1">Uncharacterized protein</fullName>
    </submittedName>
</protein>